<accession>A0A3D9D5E8</accession>
<gene>
    <name evidence="1" type="ORF">DRF58_00150</name>
</gene>
<organism evidence="1 2">
    <name type="scientific">Epilithonimonas hispanica</name>
    <dbReference type="NCBI Taxonomy" id="358687"/>
    <lineage>
        <taxon>Bacteria</taxon>
        <taxon>Pseudomonadati</taxon>
        <taxon>Bacteroidota</taxon>
        <taxon>Flavobacteriia</taxon>
        <taxon>Flavobacteriales</taxon>
        <taxon>Weeksellaceae</taxon>
        <taxon>Chryseobacterium group</taxon>
        <taxon>Epilithonimonas</taxon>
    </lineage>
</organism>
<dbReference type="OrthoDB" id="1261786at2"/>
<dbReference type="AlphaFoldDB" id="A0A3D9D5E8"/>
<dbReference type="RefSeq" id="WP_116031365.1">
    <property type="nucleotide sequence ID" value="NZ_JBHLVV010000067.1"/>
</dbReference>
<dbReference type="EMBL" id="QNUG01000001">
    <property type="protein sequence ID" value="REC73204.1"/>
    <property type="molecule type" value="Genomic_DNA"/>
</dbReference>
<evidence type="ECO:0000313" key="2">
    <source>
        <dbReference type="Proteomes" id="UP000256326"/>
    </source>
</evidence>
<evidence type="ECO:0000313" key="1">
    <source>
        <dbReference type="EMBL" id="REC73204.1"/>
    </source>
</evidence>
<proteinExistence type="predicted"/>
<name>A0A3D9D5E8_9FLAO</name>
<comment type="caution">
    <text evidence="1">The sequence shown here is derived from an EMBL/GenBank/DDBJ whole genome shotgun (WGS) entry which is preliminary data.</text>
</comment>
<keyword evidence="2" id="KW-1185">Reference proteome</keyword>
<protein>
    <submittedName>
        <fullName evidence="1">Uncharacterized protein</fullName>
    </submittedName>
</protein>
<sequence>MIGFNFHFYSPTLKIIVPTNYTGEINLVVANIDDNILNVDEDRIGYINEMTFDKTYRKPIVIDRNGNDLSKQLKGFNNLIFWTNPEHCCIQLNAIKSLNFEILPQDKTENPFKFFEVTKHIDRKITKLFPLKRKYKSK</sequence>
<reference evidence="1 2" key="1">
    <citation type="journal article" date="2006" name="Int. J. Syst. Evol. Microbiol.">
        <title>Chryseobacterium hispanicum sp. nov., isolated from the drinking water distribution system of Sevilla, Spain.</title>
        <authorList>
            <person name="Gallego V."/>
            <person name="Garcia M.T."/>
            <person name="Ventosa A."/>
        </authorList>
    </citation>
    <scope>NUCLEOTIDE SEQUENCE [LARGE SCALE GENOMIC DNA]</scope>
    <source>
        <strain evidence="1 2">KCTC 22104</strain>
    </source>
</reference>
<dbReference type="Proteomes" id="UP000256326">
    <property type="component" value="Unassembled WGS sequence"/>
</dbReference>